<dbReference type="SUPFAM" id="SSF88723">
    <property type="entry name" value="PIN domain-like"/>
    <property type="match status" value="1"/>
</dbReference>
<organism evidence="2 3">
    <name type="scientific">Sphingomonas lenta</name>
    <dbReference type="NCBI Taxonomy" id="1141887"/>
    <lineage>
        <taxon>Bacteria</taxon>
        <taxon>Pseudomonadati</taxon>
        <taxon>Pseudomonadota</taxon>
        <taxon>Alphaproteobacteria</taxon>
        <taxon>Sphingomonadales</taxon>
        <taxon>Sphingomonadaceae</taxon>
        <taxon>Sphingomonas</taxon>
    </lineage>
</organism>
<evidence type="ECO:0000313" key="2">
    <source>
        <dbReference type="EMBL" id="PAX08732.1"/>
    </source>
</evidence>
<evidence type="ECO:0000259" key="1">
    <source>
        <dbReference type="Pfam" id="PF10130"/>
    </source>
</evidence>
<gene>
    <name evidence="2" type="ORF">CKY28_05060</name>
</gene>
<comment type="caution">
    <text evidence="2">The sequence shown here is derived from an EMBL/GenBank/DDBJ whole genome shotgun (WGS) entry which is preliminary data.</text>
</comment>
<protein>
    <recommendedName>
        <fullName evidence="1">PIN domain-containing protein</fullName>
    </recommendedName>
</protein>
<dbReference type="Pfam" id="PF10130">
    <property type="entry name" value="PIN_2"/>
    <property type="match status" value="1"/>
</dbReference>
<proteinExistence type="predicted"/>
<dbReference type="InterPro" id="IPR002716">
    <property type="entry name" value="PIN_dom"/>
</dbReference>
<dbReference type="Proteomes" id="UP000218151">
    <property type="component" value="Unassembled WGS sequence"/>
</dbReference>
<sequence>MIVDANPIISACLGRSRPLFTALLGAGIDLFAPEQQMREAELIVAREGRSRGQDLTRLFGWVGQALSIVPNDIYSVFEGAARERLQPAGQKDWPLLALALATNDDVWSNDVDLFGTGIPVWNTHNIRRTVLRSAQLGTEHA</sequence>
<dbReference type="RefSeq" id="WP_095997243.1">
    <property type="nucleotide sequence ID" value="NZ_NSLI01000002.1"/>
</dbReference>
<accession>A0A2A2SHN8</accession>
<dbReference type="InterPro" id="IPR029060">
    <property type="entry name" value="PIN-like_dom_sf"/>
</dbReference>
<name>A0A2A2SHN8_9SPHN</name>
<feature type="domain" description="PIN" evidence="1">
    <location>
        <begin position="2"/>
        <end position="127"/>
    </location>
</feature>
<reference evidence="3" key="1">
    <citation type="submission" date="2017-09" db="EMBL/GenBank/DDBJ databases">
        <authorList>
            <person name="Feng G."/>
            <person name="Zhu H."/>
        </authorList>
    </citation>
    <scope>NUCLEOTIDE SEQUENCE [LARGE SCALE GENOMIC DNA]</scope>
    <source>
        <strain evidence="3">1PNM-20</strain>
    </source>
</reference>
<dbReference type="OrthoDB" id="68993at2"/>
<dbReference type="EMBL" id="NSLI01000002">
    <property type="protein sequence ID" value="PAX08732.1"/>
    <property type="molecule type" value="Genomic_DNA"/>
</dbReference>
<dbReference type="AlphaFoldDB" id="A0A2A2SHN8"/>
<keyword evidence="3" id="KW-1185">Reference proteome</keyword>
<evidence type="ECO:0000313" key="3">
    <source>
        <dbReference type="Proteomes" id="UP000218151"/>
    </source>
</evidence>